<dbReference type="VEuPathDB" id="FungiDB:Z520_03647"/>
<dbReference type="Proteomes" id="UP000053411">
    <property type="component" value="Unassembled WGS sequence"/>
</dbReference>
<dbReference type="InterPro" id="IPR011009">
    <property type="entry name" value="Kinase-like_dom_sf"/>
</dbReference>
<dbReference type="InterPro" id="IPR000719">
    <property type="entry name" value="Prot_kinase_dom"/>
</dbReference>
<keyword evidence="1" id="KW-0808">Transferase</keyword>
<dbReference type="SUPFAM" id="SSF56112">
    <property type="entry name" value="Protein kinase-like (PK-like)"/>
    <property type="match status" value="1"/>
</dbReference>
<keyword evidence="4" id="KW-0067">ATP-binding</keyword>
<accession>A0A0D2HGH1</accession>
<protein>
    <recommendedName>
        <fullName evidence="7">Protein kinase domain-containing protein</fullName>
    </recommendedName>
</protein>
<dbReference type="GeneID" id="27709393"/>
<dbReference type="STRING" id="1442371.A0A0D2HGH1"/>
<evidence type="ECO:0000259" key="7">
    <source>
        <dbReference type="PROSITE" id="PS50011"/>
    </source>
</evidence>
<evidence type="ECO:0000256" key="6">
    <source>
        <dbReference type="SAM" id="MobiDB-lite"/>
    </source>
</evidence>
<sequence>MKFVPFRTSDHGYGTRLDASDQAIRGLDWVDSVGVMHRDIKPTNILVSFCPEAATKIADFGHAIVADQSEEDQKGTVRCHTPEIRALEEGRENAPPYDKRADICSLAYILFDHHHGNNKERENTDLALEMFHELVLKRLRQWRLSIDEPIERMFVWDTSQRAPLRDIAAWTGWPGNGTRQQDLYTEAKRRDLPAADADIRALSGKRRAPPMSTFD</sequence>
<dbReference type="GO" id="GO:0005524">
    <property type="term" value="F:ATP binding"/>
    <property type="evidence" value="ECO:0007669"/>
    <property type="project" value="UniProtKB-KW"/>
</dbReference>
<name>A0A0D2HGH1_9EURO</name>
<organism evidence="8 9">
    <name type="scientific">Fonsecaea multimorphosa CBS 102226</name>
    <dbReference type="NCBI Taxonomy" id="1442371"/>
    <lineage>
        <taxon>Eukaryota</taxon>
        <taxon>Fungi</taxon>
        <taxon>Dikarya</taxon>
        <taxon>Ascomycota</taxon>
        <taxon>Pezizomycotina</taxon>
        <taxon>Eurotiomycetes</taxon>
        <taxon>Chaetothyriomycetidae</taxon>
        <taxon>Chaetothyriales</taxon>
        <taxon>Herpotrichiellaceae</taxon>
        <taxon>Fonsecaea</taxon>
    </lineage>
</organism>
<reference evidence="8 9" key="1">
    <citation type="submission" date="2015-01" db="EMBL/GenBank/DDBJ databases">
        <title>The Genome Sequence of Fonsecaea multimorphosa CBS 102226.</title>
        <authorList>
            <consortium name="The Broad Institute Genomics Platform"/>
            <person name="Cuomo C."/>
            <person name="de Hoog S."/>
            <person name="Gorbushina A."/>
            <person name="Stielow B."/>
            <person name="Teixiera M."/>
            <person name="Abouelleil A."/>
            <person name="Chapman S.B."/>
            <person name="Priest M."/>
            <person name="Young S.K."/>
            <person name="Wortman J."/>
            <person name="Nusbaum C."/>
            <person name="Birren B."/>
        </authorList>
    </citation>
    <scope>NUCLEOTIDE SEQUENCE [LARGE SCALE GENOMIC DNA]</scope>
    <source>
        <strain evidence="8 9">CBS 102226</strain>
    </source>
</reference>
<evidence type="ECO:0000256" key="5">
    <source>
        <dbReference type="ARBA" id="ARBA00037982"/>
    </source>
</evidence>
<dbReference type="AlphaFoldDB" id="A0A0D2HGH1"/>
<dbReference type="PROSITE" id="PS00108">
    <property type="entry name" value="PROTEIN_KINASE_ST"/>
    <property type="match status" value="1"/>
</dbReference>
<evidence type="ECO:0000313" key="8">
    <source>
        <dbReference type="EMBL" id="KIY00981.1"/>
    </source>
</evidence>
<keyword evidence="3" id="KW-0418">Kinase</keyword>
<dbReference type="Gene3D" id="1.10.510.10">
    <property type="entry name" value="Transferase(Phosphotransferase) domain 1"/>
    <property type="match status" value="1"/>
</dbReference>
<dbReference type="Pfam" id="PF00069">
    <property type="entry name" value="Pkinase"/>
    <property type="match status" value="1"/>
</dbReference>
<evidence type="ECO:0000256" key="4">
    <source>
        <dbReference type="ARBA" id="ARBA00022840"/>
    </source>
</evidence>
<evidence type="ECO:0000256" key="1">
    <source>
        <dbReference type="ARBA" id="ARBA00022679"/>
    </source>
</evidence>
<feature type="region of interest" description="Disordered" evidence="6">
    <location>
        <begin position="195"/>
        <end position="215"/>
    </location>
</feature>
<comment type="similarity">
    <text evidence="5">Belongs to the protein kinase superfamily. Ser/Thr protein kinase family. GCN2 subfamily.</text>
</comment>
<gene>
    <name evidence="8" type="ORF">Z520_03647</name>
</gene>
<dbReference type="EMBL" id="KN848066">
    <property type="protein sequence ID" value="KIY00981.1"/>
    <property type="molecule type" value="Genomic_DNA"/>
</dbReference>
<dbReference type="GO" id="GO:0005737">
    <property type="term" value="C:cytoplasm"/>
    <property type="evidence" value="ECO:0007669"/>
    <property type="project" value="TreeGrafter"/>
</dbReference>
<dbReference type="OrthoDB" id="5979581at2759"/>
<evidence type="ECO:0000313" key="9">
    <source>
        <dbReference type="Proteomes" id="UP000053411"/>
    </source>
</evidence>
<proteinExistence type="inferred from homology"/>
<dbReference type="InterPro" id="IPR008271">
    <property type="entry name" value="Ser/Thr_kinase_AS"/>
</dbReference>
<keyword evidence="9" id="KW-1185">Reference proteome</keyword>
<dbReference type="GO" id="GO:0005634">
    <property type="term" value="C:nucleus"/>
    <property type="evidence" value="ECO:0007669"/>
    <property type="project" value="TreeGrafter"/>
</dbReference>
<dbReference type="InterPro" id="IPR050339">
    <property type="entry name" value="CC_SR_Kinase"/>
</dbReference>
<dbReference type="GO" id="GO:0004672">
    <property type="term" value="F:protein kinase activity"/>
    <property type="evidence" value="ECO:0007669"/>
    <property type="project" value="InterPro"/>
</dbReference>
<feature type="domain" description="Protein kinase" evidence="7">
    <location>
        <begin position="1"/>
        <end position="174"/>
    </location>
</feature>
<evidence type="ECO:0000256" key="3">
    <source>
        <dbReference type="ARBA" id="ARBA00022777"/>
    </source>
</evidence>
<keyword evidence="2" id="KW-0547">Nucleotide-binding</keyword>
<evidence type="ECO:0000256" key="2">
    <source>
        <dbReference type="ARBA" id="ARBA00022741"/>
    </source>
</evidence>
<dbReference type="RefSeq" id="XP_016635103.1">
    <property type="nucleotide sequence ID" value="XM_016774157.1"/>
</dbReference>
<dbReference type="PANTHER" id="PTHR11042">
    <property type="entry name" value="EUKARYOTIC TRANSLATION INITIATION FACTOR 2-ALPHA KINASE EIF2-ALPHA KINASE -RELATED"/>
    <property type="match status" value="1"/>
</dbReference>
<dbReference type="PROSITE" id="PS50011">
    <property type="entry name" value="PROTEIN_KINASE_DOM"/>
    <property type="match status" value="1"/>
</dbReference>